<evidence type="ECO:0000313" key="2">
    <source>
        <dbReference type="EMBL" id="KAG5191384.1"/>
    </source>
</evidence>
<dbReference type="Proteomes" id="UP000664859">
    <property type="component" value="Unassembled WGS sequence"/>
</dbReference>
<dbReference type="Gene3D" id="1.25.10.10">
    <property type="entry name" value="Leucine-rich Repeat Variant"/>
    <property type="match status" value="1"/>
</dbReference>
<feature type="region of interest" description="Disordered" evidence="1">
    <location>
        <begin position="1"/>
        <end position="24"/>
    </location>
</feature>
<evidence type="ECO:0000256" key="1">
    <source>
        <dbReference type="SAM" id="MobiDB-lite"/>
    </source>
</evidence>
<dbReference type="EMBL" id="JAFCMP010000021">
    <property type="protein sequence ID" value="KAG5191384.1"/>
    <property type="molecule type" value="Genomic_DNA"/>
</dbReference>
<comment type="caution">
    <text evidence="2">The sequence shown here is derived from an EMBL/GenBank/DDBJ whole genome shotgun (WGS) entry which is preliminary data.</text>
</comment>
<evidence type="ECO:0000313" key="3">
    <source>
        <dbReference type="Proteomes" id="UP000664859"/>
    </source>
</evidence>
<feature type="compositionally biased region" description="Basic and acidic residues" evidence="1">
    <location>
        <begin position="13"/>
        <end position="24"/>
    </location>
</feature>
<gene>
    <name evidence="2" type="ORF">JKP88DRAFT_296263</name>
</gene>
<proteinExistence type="predicted"/>
<sequence length="2127" mass="232332">MADENDMAAIAQERQEAEGSEQAKRARLSTDIIPLVLSAASGNMCYLTLGSVCREWRSALTSGGGEPQKTTAVRLMSESQALSEWAEGQGCSANAICAAASGAGDLAVLESHCAAAAGAGCAHVLHPLKEAVTVDACWRAALGGQMGVLRWLRARGRQLRNRSLPLYFAEWPLWIQGPEDFIAALGDPANDVTTARELLLCALEHPSVSNVPGAGRAIVEAMHMYRDDEAVHELCVQRTAELAKSKPDLHLPLCAAGAWGAIGAGMVTCRGNAEVQRAGCLALAFLEQPCTAQKPCTAQQACTAHQPCTAQQAARTRDALVDAMASYPEDAILQRRAVCATSPLLRRCCAPDGESLTVLRVTEAVLKSVEAVSDDSFMQSVGISAITPALKACATDTGLRSALQVRLREAVLSGMAACAQDANVQLFGINALETLLKASVEDRHQPSRVRVWDAVLSGMSACADDAGIQCCGIEALEPILKMRAEADYLPWRVRTCKAALAAMTGHNTGACVLGAGLQLIAKCTDSFCEASGDGGLLRATCAAAIAAITSHAGDRDLQLYGLQVLMIVAAISADSRDMLGRGGGGALVVAAMRLLADLTSAQRCGLLYFKRMAMSSAAARFSLLRDGAPAAVVRATTDHVGNGVLQRYGFDTLMSFAAECAVCRGVLLRADADEAVLAGMTAHVRDSSIQTSGFRFMFLLAADGGDMRAALLEAGAARVVVAGLSGHVSNARVQHFGLALIVALSEPDEGRDALLTAGAAEAETQGLAAHASDNAVQHHGLCVVDRLIKCPEGLKALRTAGACAAIAAGGVHHENVCHIGTLQEHTSRTSVVLAGNRIDTHGDTKEEAKKEAVQADHCHVIIERSERMSSCALYNPTSGSACYNIWPSCTYHTPSLKRAKTELSEDNLRNRLYRAFGDAIRLKAGGLPSPVKLLASLMLRTFGVLKWGKDEDRPQRISTTPIGLRTVLRDSPIEGITVDAMVEKFTAVSDHASKVRVNASLLANYIFIRSLHDDDTLPLADQAFFTACLSCCRSGATRCTTVKQRFAEFSAATGIVAYPFMPGTTRVFENQAQDMATAANTFIDVHFGDRRLTLVKWGLKVMLRSRVTFTQKVFERRIGELCTFILSTRSEMDVMAAIRQELQRLGFIGCFDIVEQLCAITVDFDGSDYPSKLRHLLELQELYLADDRLRFNAINRAAYAAFPKLHPEDTNKQARKVMLDLWTFYADPTDTVSPLPINHNTATFVRLCKKSICELFPKLKVCIAAGDPWWFKAIMDPFSSKAGIPRLRHEFNKYARSEHGMFAAMKMVRDGKDIPVPWMIGPSFETDGKQIRLQLITSALDHPGAPGLLHLHEAGYNVSFINTTLEEVLEKGDGVYNLRHIYTEAGLQGFDGVTVTPIDPGQKLVAAGAHIQGEDWRIKNAADITFGDHPRVTFSGVEWQTKTFTLKSQSAEELRRRADRPYGQALQQLQGERKNTCDLATFTKYCTTWNATSGAIWAEVLTSQRRGHRFLRFRSIQRAVEEVAERFAPIKGGHMCLRQHLRHVLLAPHTGDTSVRVEELSRCRKGICRVPSRLRCPRRCRAGDVQGSSLPPKHAKRNEQTMDVLAQSEMVSIECGAHAFCIPLEALERAPALRAKVLGPFSDRMVAGTARVDRDCEAFTLFARWLVHDIVPACSADVRHLFREMDFWGAAPTAPAATAIRGLLPDRESLTADVNQFVDDIMSDMLYHSPSRYFLHGASRDFILPCEDYLKDDRWSERVDAYKYVVAHPELLRLAALQRYGAEITWTPPFDVSVELSGDYFTKTLTDRGEDFCMNKTWGDPNLTSDVLYANVWTVTAASSSHTARLGTGEFTCHFEWHVSSMNAPFKNLCLLCSVNPSLPLIDANICVTLFKNEKDAWKYNQDSTNGGKGDHFYMALHTGGCGSYVSADMGFCVEDYAEEQFKFPFVCLVKVTAGEVPKRSISPYVYESPEFDFPKFECEEFPKRACRLTDTNASRRAVDIVECRLKPLAHHVPEVRSGTMLARTMQAHLATARGAIGEVAGDEISKRKELIEAQQEIIRRQGVQVRQAKEELALLRSAMPRVDVLRARMGEIMTVMQVEEMPTGAAMMAKLVECDMIAEVLLAYLK</sequence>
<organism evidence="2 3">
    <name type="scientific">Tribonema minus</name>
    <dbReference type="NCBI Taxonomy" id="303371"/>
    <lineage>
        <taxon>Eukaryota</taxon>
        <taxon>Sar</taxon>
        <taxon>Stramenopiles</taxon>
        <taxon>Ochrophyta</taxon>
        <taxon>PX clade</taxon>
        <taxon>Xanthophyceae</taxon>
        <taxon>Tribonematales</taxon>
        <taxon>Tribonemataceae</taxon>
        <taxon>Tribonema</taxon>
    </lineage>
</organism>
<name>A0A835ZFM9_9STRA</name>
<dbReference type="InterPro" id="IPR011989">
    <property type="entry name" value="ARM-like"/>
</dbReference>
<reference evidence="2" key="1">
    <citation type="submission" date="2021-02" db="EMBL/GenBank/DDBJ databases">
        <title>First Annotated Genome of the Yellow-green Alga Tribonema minus.</title>
        <authorList>
            <person name="Mahan K.M."/>
        </authorList>
    </citation>
    <scope>NUCLEOTIDE SEQUENCE</scope>
    <source>
        <strain evidence="2">UTEX B ZZ1240</strain>
    </source>
</reference>
<keyword evidence="3" id="KW-1185">Reference proteome</keyword>
<accession>A0A835ZFM9</accession>
<protein>
    <submittedName>
        <fullName evidence="2">Uncharacterized protein</fullName>
    </submittedName>
</protein>